<name>A0AA85KEW5_TRIRE</name>
<dbReference type="GO" id="GO:0032467">
    <property type="term" value="P:positive regulation of cytokinesis"/>
    <property type="evidence" value="ECO:0007669"/>
    <property type="project" value="InterPro"/>
</dbReference>
<keyword evidence="1" id="KW-0175">Coiled coil</keyword>
<proteinExistence type="predicted"/>
<dbReference type="PANTHER" id="PTHR21616">
    <property type="entry name" value="CENTROSOME SPINDLE POLE ASSOCIATED PROTEIN"/>
    <property type="match status" value="1"/>
</dbReference>
<organism evidence="3 4">
    <name type="scientific">Trichobilharzia regenti</name>
    <name type="common">Nasal bird schistosome</name>
    <dbReference type="NCBI Taxonomy" id="157069"/>
    <lineage>
        <taxon>Eukaryota</taxon>
        <taxon>Metazoa</taxon>
        <taxon>Spiralia</taxon>
        <taxon>Lophotrochozoa</taxon>
        <taxon>Platyhelminthes</taxon>
        <taxon>Trematoda</taxon>
        <taxon>Digenea</taxon>
        <taxon>Strigeidida</taxon>
        <taxon>Schistosomatoidea</taxon>
        <taxon>Schistosomatidae</taxon>
        <taxon>Trichobilharzia</taxon>
    </lineage>
</organism>
<dbReference type="GO" id="GO:0005813">
    <property type="term" value="C:centrosome"/>
    <property type="evidence" value="ECO:0007669"/>
    <property type="project" value="InterPro"/>
</dbReference>
<protein>
    <submittedName>
        <fullName evidence="4">Uncharacterized protein</fullName>
    </submittedName>
</protein>
<reference evidence="3" key="1">
    <citation type="submission" date="2022-06" db="EMBL/GenBank/DDBJ databases">
        <authorList>
            <person name="Berger JAMES D."/>
            <person name="Berger JAMES D."/>
        </authorList>
    </citation>
    <scope>NUCLEOTIDE SEQUENCE [LARGE SCALE GENOMIC DNA]</scope>
</reference>
<evidence type="ECO:0000256" key="1">
    <source>
        <dbReference type="SAM" id="Coils"/>
    </source>
</evidence>
<accession>A0AA85KEW5</accession>
<feature type="region of interest" description="Disordered" evidence="2">
    <location>
        <begin position="686"/>
        <end position="717"/>
    </location>
</feature>
<feature type="coiled-coil region" evidence="1">
    <location>
        <begin position="421"/>
        <end position="486"/>
    </location>
</feature>
<sequence length="796" mass="92111">MNNIEANSNEENFFSKFGEYEAERARRRVELMHDYLEFKRKEEENFHKRFSDKKKSYSSSSEHSGIQKSTEAPLKGNDNTKNNDLGGRLTELEKKINTLLVDKNAVFQINAAGLDGEVTGPKEANGKVPFTNAALDNDGRYEADLRKRLQQISEADKRLSLIEEEYNKLKFVDSQYVAPSFNNVNLGGQLVTKPTKDEEMHLRQMQKAQYRRELESQIAEIEEKRLREKMDAVKSSPIQFRPLRTNEVSQFSSNSENPLGKDTTPTESIYFDIGQRDLLATHILYSDVPTKKTPSAGNSIIVDAQQIQSTAESKLRKMQYAEELKKQIEEAKAKKAQQKKEDEEYNRKIDEQNLTLELSRDNNQMQQKSMFGSSEQLSHKQPLGILDKSKGMNPVKITEIKEMSQPNFARGGHGIFGSPLTEAQKCSLQQYKEELAQQIEEKRCMMEAEKQREIELERRDMERIRMEQMKMQREFEMEQARKLSRAEKPAQQLTARHCECNDKIREDKIPEMKRTLAQTKTTKGSRPMRDSGLRRYSPTSSPKILIGPEASKLNKMKQIDNEATMQHKNDRTQSILKQLNTLRAQLDVEKSKIESTYYHQKRAYGHDKEPIEIGTCRRAKPRVNRKAVELFQDVPSSNKSSIYRSVHEDELLEMPFKEDLSTVDQKQLALLKKQDDYLQKLKRELEEKTEQESRTSLIENQNLTTGDRTKLSVPTQNTNDKLTEKKSELNVTLNPHYSSNGSIDLKELAEKNKQRLIRLDAIQLLDKVSNDPESVLQRFVNEHDGMFLNESKHNIF</sequence>
<reference evidence="4" key="2">
    <citation type="submission" date="2023-11" db="UniProtKB">
        <authorList>
            <consortium name="WormBaseParasite"/>
        </authorList>
    </citation>
    <scope>IDENTIFICATION</scope>
</reference>
<dbReference type="InterPro" id="IPR026708">
    <property type="entry name" value="CSPP1"/>
</dbReference>
<dbReference type="PANTHER" id="PTHR21616:SF3">
    <property type="match status" value="1"/>
</dbReference>
<dbReference type="AlphaFoldDB" id="A0AA85KEW5"/>
<dbReference type="GO" id="GO:0000922">
    <property type="term" value="C:spindle pole"/>
    <property type="evidence" value="ECO:0007669"/>
    <property type="project" value="InterPro"/>
</dbReference>
<feature type="coiled-coil region" evidence="1">
    <location>
        <begin position="314"/>
        <end position="348"/>
    </location>
</feature>
<dbReference type="WBParaSite" id="TREG1_85500.1">
    <property type="protein sequence ID" value="TREG1_85500.1"/>
    <property type="gene ID" value="TREG1_85500"/>
</dbReference>
<feature type="compositionally biased region" description="Polar residues" evidence="2">
    <location>
        <begin position="694"/>
        <end position="717"/>
    </location>
</feature>
<dbReference type="Proteomes" id="UP000050795">
    <property type="component" value="Unassembled WGS sequence"/>
</dbReference>
<feature type="region of interest" description="Disordered" evidence="2">
    <location>
        <begin position="518"/>
        <end position="544"/>
    </location>
</feature>
<evidence type="ECO:0000313" key="4">
    <source>
        <dbReference type="WBParaSite" id="TREG1_85500.1"/>
    </source>
</evidence>
<evidence type="ECO:0000313" key="3">
    <source>
        <dbReference type="Proteomes" id="UP000050795"/>
    </source>
</evidence>
<evidence type="ECO:0000256" key="2">
    <source>
        <dbReference type="SAM" id="MobiDB-lite"/>
    </source>
</evidence>
<keyword evidence="3" id="KW-1185">Reference proteome</keyword>
<feature type="compositionally biased region" description="Basic and acidic residues" evidence="2">
    <location>
        <begin position="45"/>
        <end position="55"/>
    </location>
</feature>
<dbReference type="GO" id="GO:0005874">
    <property type="term" value="C:microtubule"/>
    <property type="evidence" value="ECO:0007669"/>
    <property type="project" value="InterPro"/>
</dbReference>
<feature type="region of interest" description="Disordered" evidence="2">
    <location>
        <begin position="45"/>
        <end position="86"/>
    </location>
</feature>